<accession>A0A285S015</accession>
<evidence type="ECO:0000313" key="1">
    <source>
        <dbReference type="EMBL" id="SOB98381.1"/>
    </source>
</evidence>
<dbReference type="AlphaFoldDB" id="A0A285S015"/>
<protein>
    <submittedName>
        <fullName evidence="1">Uncharacterized protein</fullName>
    </submittedName>
</protein>
<name>A0A285S015_9FIRM</name>
<organism evidence="1 2">
    <name type="scientific">Pseudobutyrivibrio ruminis DSM 9787</name>
    <dbReference type="NCBI Taxonomy" id="1123011"/>
    <lineage>
        <taxon>Bacteria</taxon>
        <taxon>Bacillati</taxon>
        <taxon>Bacillota</taxon>
        <taxon>Clostridia</taxon>
        <taxon>Lachnospirales</taxon>
        <taxon>Lachnospiraceae</taxon>
        <taxon>Pseudobutyrivibrio</taxon>
    </lineage>
</organism>
<dbReference type="EMBL" id="OBMR01000004">
    <property type="protein sequence ID" value="SOB98381.1"/>
    <property type="molecule type" value="Genomic_DNA"/>
</dbReference>
<dbReference type="Proteomes" id="UP000219563">
    <property type="component" value="Unassembled WGS sequence"/>
</dbReference>
<dbReference type="RefSeq" id="WP_097075970.1">
    <property type="nucleotide sequence ID" value="NZ_OBMR01000004.1"/>
</dbReference>
<reference evidence="1 2" key="1">
    <citation type="submission" date="2017-08" db="EMBL/GenBank/DDBJ databases">
        <authorList>
            <person name="de Groot N.N."/>
        </authorList>
    </citation>
    <scope>NUCLEOTIDE SEQUENCE [LARGE SCALE GENOMIC DNA]</scope>
    <source>
        <strain evidence="1 2">DSM 9787</strain>
    </source>
</reference>
<sequence length="599" mass="69844">MVLLFPFELIPKGSKIILYGAGDCGIQFFRQIINTHYCNVVLWVDKRANEIENGEDRFGCKFPISAVEKIQECNDFDYAVIAIVNKDIADSVAEMLRDEYGISEDKIITTCHEYSTDTVYPNNRVEDEHKEPSIESLAIDELCLVNELSVMPRFLVARDIVNNVYNEANLSLYKRTILAQGDIFTKENYFVERKKETVNDFIEEFKKLIDAMKASDFDQRKYVPIVTGNRILLDGQHRIAGAAALEKEIYVKYYPDLEEYGDGFGFDWFVKNGFSTEDMQRILYAYGDCYKECGIFLLFGTQEHNWDYFLAQIKKNCTVVGYVDLDFKHDYVGFENIIRDMYWDPLWINTQIHLKAKLLKLAPLKIRVVLVSNQNNKEKDIYKTIRATKLLLRDSVSEELEVLSGAVTHATDNYEEYLWVRELFLSVNTCKNMSRIVLRNYRASFIEKLDKYRKLLYDNGVRPEDAMLVGSSIMEVFGLRESNDIDFIVNSKGRAVLGKKSRKIDEDIELCGKDFVVIENDVVMPDDVLISDENLHIQFYGLKFINLEVLKSKKIRDARQKDEEDVKLINLFLEYANNFDDKLELRRQIDRELHLKRFL</sequence>
<proteinExistence type="predicted"/>
<evidence type="ECO:0000313" key="2">
    <source>
        <dbReference type="Proteomes" id="UP000219563"/>
    </source>
</evidence>
<gene>
    <name evidence="1" type="ORF">SAMN02910411_1432</name>
</gene>
<dbReference type="Gene3D" id="3.40.50.720">
    <property type="entry name" value="NAD(P)-binding Rossmann-like Domain"/>
    <property type="match status" value="1"/>
</dbReference>